<evidence type="ECO:0000259" key="1">
    <source>
        <dbReference type="Pfam" id="PF07059"/>
    </source>
</evidence>
<dbReference type="InterPro" id="IPR009769">
    <property type="entry name" value="EDR2_C"/>
</dbReference>
<evidence type="ECO:0000313" key="2">
    <source>
        <dbReference type="Proteomes" id="UP001515500"/>
    </source>
</evidence>
<dbReference type="PANTHER" id="PTHR12136:SF41">
    <property type="entry name" value="PLECKSTRIN HOMOLOGY (PH) AND LIPID-BINDING START DOMAINS-CONTAINING PROTEIN"/>
    <property type="match status" value="1"/>
</dbReference>
<reference evidence="3" key="1">
    <citation type="submission" date="2025-08" db="UniProtKB">
        <authorList>
            <consortium name="RefSeq"/>
        </authorList>
    </citation>
    <scope>IDENTIFICATION</scope>
</reference>
<gene>
    <name evidence="3" type="primary">LOC120249777</name>
</gene>
<sequence>MVTCRYGTTLPNDSSCASPCTWATVDPSSFLIHGPTYLQNNQKVKATSTLMKLVGADWLSSNKREDDLGGQPGSIVQEYAAPGGRDFFFIVNIQVPVLTTYNLAFYYTMDTPLEIIPLLKRFVQGDDAYRNSRFKLIPYILKFLQL</sequence>
<dbReference type="GeneID" id="120249777"/>
<proteinExistence type="predicted"/>
<protein>
    <submittedName>
        <fullName evidence="3">Protein ENHANCED DISEASE RESISTANCE 2-like</fullName>
    </submittedName>
</protein>
<dbReference type="AlphaFoldDB" id="A0AB40AHJ8"/>
<dbReference type="Pfam" id="PF07059">
    <property type="entry name" value="EDR2_C"/>
    <property type="match status" value="1"/>
</dbReference>
<feature type="domain" description="Protein ENHANCED DISEASE RESISTANCE 2 C-terminal" evidence="1">
    <location>
        <begin position="22"/>
        <end position="142"/>
    </location>
</feature>
<accession>A0AB40AHJ8</accession>
<dbReference type="PANTHER" id="PTHR12136">
    <property type="entry name" value="ENHANCED DISEASE RESISTANCE-RELATED"/>
    <property type="match status" value="1"/>
</dbReference>
<organism evidence="2 3">
    <name type="scientific">Dioscorea cayennensis subsp. rotundata</name>
    <name type="common">White Guinea yam</name>
    <name type="synonym">Dioscorea rotundata</name>
    <dbReference type="NCBI Taxonomy" id="55577"/>
    <lineage>
        <taxon>Eukaryota</taxon>
        <taxon>Viridiplantae</taxon>
        <taxon>Streptophyta</taxon>
        <taxon>Embryophyta</taxon>
        <taxon>Tracheophyta</taxon>
        <taxon>Spermatophyta</taxon>
        <taxon>Magnoliopsida</taxon>
        <taxon>Liliopsida</taxon>
        <taxon>Dioscoreales</taxon>
        <taxon>Dioscoreaceae</taxon>
        <taxon>Dioscorea</taxon>
    </lineage>
</organism>
<name>A0AB40AHJ8_DIOCR</name>
<keyword evidence="2" id="KW-1185">Reference proteome</keyword>
<dbReference type="Proteomes" id="UP001515500">
    <property type="component" value="Chromosome 3"/>
</dbReference>
<dbReference type="RefSeq" id="XP_039114355.1">
    <property type="nucleotide sequence ID" value="XM_039258421.1"/>
</dbReference>
<evidence type="ECO:0000313" key="3">
    <source>
        <dbReference type="RefSeq" id="XP_039114355.1"/>
    </source>
</evidence>
<dbReference type="InterPro" id="IPR045096">
    <property type="entry name" value="EDR2-like"/>
</dbReference>